<sequence>MTSLTHWRRTDTAPAQTSLPDKRKTPQTKVPTKTKMFGCPLESWR</sequence>
<dbReference type="EMBL" id="GBXM01045989">
    <property type="protein sequence ID" value="JAH62588.1"/>
    <property type="molecule type" value="Transcribed_RNA"/>
</dbReference>
<reference evidence="2" key="1">
    <citation type="submission" date="2014-11" db="EMBL/GenBank/DDBJ databases">
        <authorList>
            <person name="Amaro Gonzalez C."/>
        </authorList>
    </citation>
    <scope>NUCLEOTIDE SEQUENCE</scope>
</reference>
<name>A0A0E9UC94_ANGAN</name>
<protein>
    <submittedName>
        <fullName evidence="2">Uncharacterized protein</fullName>
    </submittedName>
</protein>
<proteinExistence type="predicted"/>
<organism evidence="2">
    <name type="scientific">Anguilla anguilla</name>
    <name type="common">European freshwater eel</name>
    <name type="synonym">Muraena anguilla</name>
    <dbReference type="NCBI Taxonomy" id="7936"/>
    <lineage>
        <taxon>Eukaryota</taxon>
        <taxon>Metazoa</taxon>
        <taxon>Chordata</taxon>
        <taxon>Craniata</taxon>
        <taxon>Vertebrata</taxon>
        <taxon>Euteleostomi</taxon>
        <taxon>Actinopterygii</taxon>
        <taxon>Neopterygii</taxon>
        <taxon>Teleostei</taxon>
        <taxon>Anguilliformes</taxon>
        <taxon>Anguillidae</taxon>
        <taxon>Anguilla</taxon>
    </lineage>
</organism>
<reference evidence="2" key="2">
    <citation type="journal article" date="2015" name="Fish Shellfish Immunol.">
        <title>Early steps in the European eel (Anguilla anguilla)-Vibrio vulnificus interaction in the gills: Role of the RtxA13 toxin.</title>
        <authorList>
            <person name="Callol A."/>
            <person name="Pajuelo D."/>
            <person name="Ebbesson L."/>
            <person name="Teles M."/>
            <person name="MacKenzie S."/>
            <person name="Amaro C."/>
        </authorList>
    </citation>
    <scope>NUCLEOTIDE SEQUENCE</scope>
</reference>
<evidence type="ECO:0000313" key="2">
    <source>
        <dbReference type="EMBL" id="JAH62588.1"/>
    </source>
</evidence>
<evidence type="ECO:0000256" key="1">
    <source>
        <dbReference type="SAM" id="MobiDB-lite"/>
    </source>
</evidence>
<feature type="region of interest" description="Disordered" evidence="1">
    <location>
        <begin position="1"/>
        <end position="45"/>
    </location>
</feature>
<dbReference type="AlphaFoldDB" id="A0A0E9UC94"/>
<accession>A0A0E9UC94</accession>